<accession>A0A3M7RIS4</accession>
<organism evidence="1 2">
    <name type="scientific">Brachionus plicatilis</name>
    <name type="common">Marine rotifer</name>
    <name type="synonym">Brachionus muelleri</name>
    <dbReference type="NCBI Taxonomy" id="10195"/>
    <lineage>
        <taxon>Eukaryota</taxon>
        <taxon>Metazoa</taxon>
        <taxon>Spiralia</taxon>
        <taxon>Gnathifera</taxon>
        <taxon>Rotifera</taxon>
        <taxon>Eurotatoria</taxon>
        <taxon>Monogononta</taxon>
        <taxon>Pseudotrocha</taxon>
        <taxon>Ploima</taxon>
        <taxon>Brachionidae</taxon>
        <taxon>Brachionus</taxon>
    </lineage>
</organism>
<dbReference type="AlphaFoldDB" id="A0A3M7RIS4"/>
<protein>
    <submittedName>
        <fullName evidence="1">Uncharacterized protein</fullName>
    </submittedName>
</protein>
<name>A0A3M7RIS4_BRAPC</name>
<gene>
    <name evidence="1" type="ORF">BpHYR1_033090</name>
</gene>
<reference evidence="1 2" key="1">
    <citation type="journal article" date="2018" name="Sci. Rep.">
        <title>Genomic signatures of local adaptation to the degree of environmental predictability in rotifers.</title>
        <authorList>
            <person name="Franch-Gras L."/>
            <person name="Hahn C."/>
            <person name="Garcia-Roger E.M."/>
            <person name="Carmona M.J."/>
            <person name="Serra M."/>
            <person name="Gomez A."/>
        </authorList>
    </citation>
    <scope>NUCLEOTIDE SEQUENCE [LARGE SCALE GENOMIC DNA]</scope>
    <source>
        <strain evidence="1">HYR1</strain>
    </source>
</reference>
<dbReference type="EMBL" id="REGN01003317">
    <property type="protein sequence ID" value="RNA23290.1"/>
    <property type="molecule type" value="Genomic_DNA"/>
</dbReference>
<keyword evidence="2" id="KW-1185">Reference proteome</keyword>
<comment type="caution">
    <text evidence="1">The sequence shown here is derived from an EMBL/GenBank/DDBJ whole genome shotgun (WGS) entry which is preliminary data.</text>
</comment>
<evidence type="ECO:0000313" key="2">
    <source>
        <dbReference type="Proteomes" id="UP000276133"/>
    </source>
</evidence>
<evidence type="ECO:0000313" key="1">
    <source>
        <dbReference type="EMBL" id="RNA23290.1"/>
    </source>
</evidence>
<proteinExistence type="predicted"/>
<dbReference type="Proteomes" id="UP000276133">
    <property type="component" value="Unassembled WGS sequence"/>
</dbReference>
<sequence length="73" mass="8838">MAKKLLNREVLRNCFVIKTLFKFKINTKNENFLYPYKRFSLNCKNAYTVKKKNFTFFYIIKIVIEKECGLSNQ</sequence>